<protein>
    <submittedName>
        <fullName evidence="1">Uncharacterized protein</fullName>
    </submittedName>
</protein>
<comment type="caution">
    <text evidence="1">The sequence shown here is derived from an EMBL/GenBank/DDBJ whole genome shotgun (WGS) entry which is preliminary data.</text>
</comment>
<dbReference type="EMBL" id="JARTCD010000066">
    <property type="protein sequence ID" value="KAJ8654130.1"/>
    <property type="molecule type" value="Genomic_DNA"/>
</dbReference>
<evidence type="ECO:0000313" key="1">
    <source>
        <dbReference type="EMBL" id="KAJ8654130.1"/>
    </source>
</evidence>
<keyword evidence="2" id="KW-1185">Reference proteome</keyword>
<dbReference type="RefSeq" id="XP_058339044.1">
    <property type="nucleotide sequence ID" value="XM_058490188.1"/>
</dbReference>
<accession>A0AAD7UVQ4</accession>
<name>A0AAD7UVQ4_9FUNG</name>
<gene>
    <name evidence="1" type="ORF">O0I10_010205</name>
</gene>
<dbReference type="AlphaFoldDB" id="A0AAD7UVQ4"/>
<organism evidence="1 2">
    <name type="scientific">Lichtheimia ornata</name>
    <dbReference type="NCBI Taxonomy" id="688661"/>
    <lineage>
        <taxon>Eukaryota</taxon>
        <taxon>Fungi</taxon>
        <taxon>Fungi incertae sedis</taxon>
        <taxon>Mucoromycota</taxon>
        <taxon>Mucoromycotina</taxon>
        <taxon>Mucoromycetes</taxon>
        <taxon>Mucorales</taxon>
        <taxon>Lichtheimiaceae</taxon>
        <taxon>Lichtheimia</taxon>
    </lineage>
</organism>
<proteinExistence type="predicted"/>
<sequence length="112" mass="12830">MYPEINGYSEGVLYTIDDELIEMGSTSMLGQPQSGFKAKTAIDYSFRHRHTTKQHYPRLPPLEKEIANITRTCYETNVVTNSNLMARKKRNEQVLLQSVETTTGRHHHPPSP</sequence>
<dbReference type="Proteomes" id="UP001234581">
    <property type="component" value="Unassembled WGS sequence"/>
</dbReference>
<dbReference type="GeneID" id="83217609"/>
<evidence type="ECO:0000313" key="2">
    <source>
        <dbReference type="Proteomes" id="UP001234581"/>
    </source>
</evidence>
<reference evidence="1 2" key="1">
    <citation type="submission" date="2023-03" db="EMBL/GenBank/DDBJ databases">
        <title>Genome sequence of Lichtheimia ornata CBS 291.66.</title>
        <authorList>
            <person name="Mohabir J.T."/>
            <person name="Shea T.P."/>
            <person name="Kurbessoian T."/>
            <person name="Berby B."/>
            <person name="Fontaine J."/>
            <person name="Livny J."/>
            <person name="Gnirke A."/>
            <person name="Stajich J.E."/>
            <person name="Cuomo C.A."/>
        </authorList>
    </citation>
    <scope>NUCLEOTIDE SEQUENCE [LARGE SCALE GENOMIC DNA]</scope>
    <source>
        <strain evidence="1">CBS 291.66</strain>
    </source>
</reference>